<evidence type="ECO:0000313" key="13">
    <source>
        <dbReference type="Proteomes" id="UP001293593"/>
    </source>
</evidence>
<dbReference type="GO" id="GO:0010215">
    <property type="term" value="P:cellulose microfibril organization"/>
    <property type="evidence" value="ECO:0007669"/>
    <property type="project" value="InterPro"/>
</dbReference>
<evidence type="ECO:0000256" key="1">
    <source>
        <dbReference type="ARBA" id="ARBA00004609"/>
    </source>
</evidence>
<dbReference type="InterPro" id="IPR056900">
    <property type="entry name" value="COB_C"/>
</dbReference>
<dbReference type="EMBL" id="JAWXYG010000013">
    <property type="protein sequence ID" value="KAK4255659.1"/>
    <property type="molecule type" value="Genomic_DNA"/>
</dbReference>
<dbReference type="Pfam" id="PF04833">
    <property type="entry name" value="COBRA"/>
    <property type="match status" value="1"/>
</dbReference>
<keyword evidence="13" id="KW-1185">Reference proteome</keyword>
<evidence type="ECO:0000256" key="2">
    <source>
        <dbReference type="ARBA" id="ARBA00005507"/>
    </source>
</evidence>
<evidence type="ECO:0000256" key="5">
    <source>
        <dbReference type="ARBA" id="ARBA00022729"/>
    </source>
</evidence>
<keyword evidence="7" id="KW-0325">Glycoprotein</keyword>
<proteinExistence type="inferred from homology"/>
<feature type="signal peptide" evidence="10">
    <location>
        <begin position="1"/>
        <end position="33"/>
    </location>
</feature>
<dbReference type="InterPro" id="IPR006918">
    <property type="entry name" value="COBRA_pln"/>
</dbReference>
<reference evidence="12" key="1">
    <citation type="submission" date="2023-10" db="EMBL/GenBank/DDBJ databases">
        <title>Chromosome-level genome of the transformable northern wattle, Acacia crassicarpa.</title>
        <authorList>
            <person name="Massaro I."/>
            <person name="Sinha N.R."/>
            <person name="Poethig S."/>
            <person name="Leichty A.R."/>
        </authorList>
    </citation>
    <scope>NUCLEOTIDE SEQUENCE</scope>
    <source>
        <strain evidence="12">Acra3RX</strain>
        <tissue evidence="12">Leaf</tissue>
    </source>
</reference>
<organism evidence="12 13">
    <name type="scientific">Acacia crassicarpa</name>
    <name type="common">northern wattle</name>
    <dbReference type="NCBI Taxonomy" id="499986"/>
    <lineage>
        <taxon>Eukaryota</taxon>
        <taxon>Viridiplantae</taxon>
        <taxon>Streptophyta</taxon>
        <taxon>Embryophyta</taxon>
        <taxon>Tracheophyta</taxon>
        <taxon>Spermatophyta</taxon>
        <taxon>Magnoliopsida</taxon>
        <taxon>eudicotyledons</taxon>
        <taxon>Gunneridae</taxon>
        <taxon>Pentapetalae</taxon>
        <taxon>rosids</taxon>
        <taxon>fabids</taxon>
        <taxon>Fabales</taxon>
        <taxon>Fabaceae</taxon>
        <taxon>Caesalpinioideae</taxon>
        <taxon>mimosoid clade</taxon>
        <taxon>Acacieae</taxon>
        <taxon>Acacia</taxon>
    </lineage>
</organism>
<keyword evidence="8" id="KW-0449">Lipoprotein</keyword>
<evidence type="ECO:0000256" key="7">
    <source>
        <dbReference type="ARBA" id="ARBA00023180"/>
    </source>
</evidence>
<dbReference type="Pfam" id="PF25079">
    <property type="entry name" value="COB_C"/>
    <property type="match status" value="1"/>
</dbReference>
<protein>
    <recommendedName>
        <fullName evidence="11">COBRA C-terminal domain-containing protein</fullName>
    </recommendedName>
</protein>
<dbReference type="Proteomes" id="UP001293593">
    <property type="component" value="Unassembled WGS sequence"/>
</dbReference>
<evidence type="ECO:0000256" key="9">
    <source>
        <dbReference type="SAM" id="Phobius"/>
    </source>
</evidence>
<keyword evidence="3" id="KW-1003">Cell membrane</keyword>
<dbReference type="GO" id="GO:0098552">
    <property type="term" value="C:side of membrane"/>
    <property type="evidence" value="ECO:0007669"/>
    <property type="project" value="UniProtKB-KW"/>
</dbReference>
<evidence type="ECO:0000313" key="12">
    <source>
        <dbReference type="EMBL" id="KAK4255659.1"/>
    </source>
</evidence>
<comment type="similarity">
    <text evidence="2">Belongs to the COBRA family.</text>
</comment>
<evidence type="ECO:0000256" key="4">
    <source>
        <dbReference type="ARBA" id="ARBA00022622"/>
    </source>
</evidence>
<feature type="transmembrane region" description="Helical" evidence="9">
    <location>
        <begin position="650"/>
        <end position="668"/>
    </location>
</feature>
<keyword evidence="9" id="KW-1133">Transmembrane helix</keyword>
<keyword evidence="5 10" id="KW-0732">Signal</keyword>
<evidence type="ECO:0000256" key="8">
    <source>
        <dbReference type="ARBA" id="ARBA00023288"/>
    </source>
</evidence>
<accession>A0AAE1ITR7</accession>
<name>A0AAE1ITR7_9FABA</name>
<gene>
    <name evidence="12" type="ORF">QN277_008632</name>
</gene>
<comment type="caution">
    <text evidence="12">The sequence shown here is derived from an EMBL/GenBank/DDBJ whole genome shotgun (WGS) entry which is preliminary data.</text>
</comment>
<comment type="subcellular location">
    <subcellularLocation>
        <location evidence="1">Cell membrane</location>
        <topology evidence="1">Lipid-anchor</topology>
        <topology evidence="1">GPI-anchor</topology>
    </subcellularLocation>
</comment>
<keyword evidence="9" id="KW-0812">Transmembrane</keyword>
<dbReference type="GO" id="GO:0005886">
    <property type="term" value="C:plasma membrane"/>
    <property type="evidence" value="ECO:0007669"/>
    <property type="project" value="UniProtKB-SubCell"/>
</dbReference>
<feature type="chain" id="PRO_5042186440" description="COBRA C-terminal domain-containing protein" evidence="10">
    <location>
        <begin position="34"/>
        <end position="674"/>
    </location>
</feature>
<evidence type="ECO:0000259" key="11">
    <source>
        <dbReference type="Pfam" id="PF25079"/>
    </source>
</evidence>
<evidence type="ECO:0000256" key="3">
    <source>
        <dbReference type="ARBA" id="ARBA00022475"/>
    </source>
</evidence>
<keyword evidence="6 9" id="KW-0472">Membrane</keyword>
<feature type="domain" description="COBRA C-terminal" evidence="11">
    <location>
        <begin position="431"/>
        <end position="637"/>
    </location>
</feature>
<keyword evidence="4" id="KW-0336">GPI-anchor</keyword>
<dbReference type="PANTHER" id="PTHR31052:SF2">
    <property type="entry name" value="COBRA-LIKE PROTEIN 10"/>
    <property type="match status" value="1"/>
</dbReference>
<dbReference type="PANTHER" id="PTHR31052">
    <property type="entry name" value="COBRA-LIKE PROTEIN 7"/>
    <property type="match status" value="1"/>
</dbReference>
<sequence>MKVPWKALSSFQFTSLLLLFILAFCWKLDVCYGQEQNDYDSGETTKRPKELDNCNGVFLTYNFQGRTKEFPHVKNVSKQAWAFEATASLTNVADEEVVGWNMFVGFQHNEILVSADGAVLLDAGDFPANVSNGTLMAGSTMTDLQTAINTANDFDQMSVNIKIKGTMFGSKTGTTPMPKTIKLVNDGFKCPAATRRQSNMFVCCKKDPKATVLNKRRTKFPPRRYGDITIGYDVLQASKSNYYAQITMEAWHPLARLDHWNVSWQWQKGEFISSMKGAYSHMRDVSQCLYGTAGKFYGDFNFNQQGVNCDKSPILSDLPPTVKDDEKIGKLQYCCRNGTLLPPSLDPSRARSIFQINVMKMPPDNSMATAITPPLKWQIDGVINPVYRCGQPIRVSPKDFPDPSGLQAVTLAVASWQVACNMTKPKPKQNRCCVSFSAFYNDSVIPCNTCACGCSNTKKCDPNARSLLLPPEALLVPFVNRTAKAVAWAALKHHRLPKKLPCGDNCPVSINWHVNSNSVAGWTARMTIFNWGDNTFEDWFSAISFKRSYPNFDKVFSFNGTKVDNISTLIFNGLKDMNYLMGETNGTRQYDPKVPGKQQSVITFNKKNIKNFDIRKDGFPTKVYFNGEECALPPYVPLKSLGHRRASSSIVAAILVALVTFLMMTTIGENRYHL</sequence>
<evidence type="ECO:0000256" key="10">
    <source>
        <dbReference type="SAM" id="SignalP"/>
    </source>
</evidence>
<dbReference type="AlphaFoldDB" id="A0AAE1ITR7"/>
<evidence type="ECO:0000256" key="6">
    <source>
        <dbReference type="ARBA" id="ARBA00023136"/>
    </source>
</evidence>